<proteinExistence type="predicted"/>
<organism evidence="1 2">
    <name type="scientific">Shewanella eurypsychrophilus</name>
    <dbReference type="NCBI Taxonomy" id="2593656"/>
    <lineage>
        <taxon>Bacteria</taxon>
        <taxon>Pseudomonadati</taxon>
        <taxon>Pseudomonadota</taxon>
        <taxon>Gammaproteobacteria</taxon>
        <taxon>Alteromonadales</taxon>
        <taxon>Shewanellaceae</taxon>
        <taxon>Shewanella</taxon>
    </lineage>
</organism>
<evidence type="ECO:0000313" key="2">
    <source>
        <dbReference type="Proteomes" id="UP000316416"/>
    </source>
</evidence>
<reference evidence="1" key="1">
    <citation type="submission" date="2021-07" db="EMBL/GenBank/DDBJ databases">
        <title>Shewanella sp. YLB-07 whole genome sequence.</title>
        <authorList>
            <person name="Yu L."/>
        </authorList>
    </citation>
    <scope>NUCLEOTIDE SEQUENCE</scope>
    <source>
        <strain evidence="1">YLB-08</strain>
    </source>
</reference>
<dbReference type="EMBL" id="CP045503">
    <property type="protein sequence ID" value="QPG60271.1"/>
    <property type="molecule type" value="Genomic_DNA"/>
</dbReference>
<keyword evidence="2" id="KW-1185">Reference proteome</keyword>
<name>A0ABX6VCA5_9GAMM</name>
<evidence type="ECO:0000313" key="1">
    <source>
        <dbReference type="EMBL" id="QPG60271.1"/>
    </source>
</evidence>
<dbReference type="Proteomes" id="UP000316416">
    <property type="component" value="Chromosome"/>
</dbReference>
<protein>
    <recommendedName>
        <fullName evidence="3">Secreted protein</fullName>
    </recommendedName>
</protein>
<dbReference type="RefSeq" id="WP_142873260.1">
    <property type="nucleotide sequence ID" value="NZ_CP045503.2"/>
</dbReference>
<sequence>MFWKLAAASTPVGKARDHFFDLGCFFLRALCVPITSLLNGHFAIPSSRSWLRRGDSFDFVALDSRFKK</sequence>
<gene>
    <name evidence="1" type="ORF">FM038_025225</name>
</gene>
<evidence type="ECO:0008006" key="3">
    <source>
        <dbReference type="Google" id="ProtNLM"/>
    </source>
</evidence>
<accession>A0ABX6VCA5</accession>